<sequence length="396" mass="44883">MIISAQQAKRLARDTFSLSSLILRRVLLTKPATLDAYREKTRELLLSQSRLSAAGSGASPSSDEANVAAMKLLEWDKEWNLMRYYGLQEYGRRWWNSRSSGSSRAITNRTESMSSKKSAQIAFMITSEQRRLLGDLGYTPDDIKSFKPIEALLLVKNSLRKYCDVPDYNFRDKLNVLIDENDELMKAEQKVKRDKVVDQDINKVDKPSAQESNPRTLTPEEVQHAQVKPDVALALMSTKSDDEGTYQSAPAGDESVEKVNQNEQSTLDESTTKSSTTTHFNSYAQTPPKHEHVVKPIESEQLHMKPDVAAAYLNSQQSDKPHQTDLDLDVDEESIEPCWYEVIEVNNSSGKEQIIALFSTKKEAAECARIKESFRARGNKKLEIASTFIVRRRWNV</sequence>
<comment type="caution">
    <text evidence="2">The sequence shown here is derived from an EMBL/GenBank/DDBJ whole genome shotgun (WGS) entry which is preliminary data.</text>
</comment>
<gene>
    <name evidence="2" type="ORF">ACHAWO_001805</name>
</gene>
<keyword evidence="3" id="KW-1185">Reference proteome</keyword>
<feature type="region of interest" description="Disordered" evidence="1">
    <location>
        <begin position="239"/>
        <end position="290"/>
    </location>
</feature>
<dbReference type="Proteomes" id="UP001530400">
    <property type="component" value="Unassembled WGS sequence"/>
</dbReference>
<accession>A0ABD3MX69</accession>
<feature type="compositionally biased region" description="Polar residues" evidence="1">
    <location>
        <begin position="258"/>
        <end position="285"/>
    </location>
</feature>
<evidence type="ECO:0000313" key="3">
    <source>
        <dbReference type="Proteomes" id="UP001530400"/>
    </source>
</evidence>
<protein>
    <submittedName>
        <fullName evidence="2">Uncharacterized protein</fullName>
    </submittedName>
</protein>
<dbReference type="AlphaFoldDB" id="A0ABD3MX69"/>
<organism evidence="2 3">
    <name type="scientific">Cyclotella atomus</name>
    <dbReference type="NCBI Taxonomy" id="382360"/>
    <lineage>
        <taxon>Eukaryota</taxon>
        <taxon>Sar</taxon>
        <taxon>Stramenopiles</taxon>
        <taxon>Ochrophyta</taxon>
        <taxon>Bacillariophyta</taxon>
        <taxon>Coscinodiscophyceae</taxon>
        <taxon>Thalassiosirophycidae</taxon>
        <taxon>Stephanodiscales</taxon>
        <taxon>Stephanodiscaceae</taxon>
        <taxon>Cyclotella</taxon>
    </lineage>
</organism>
<reference evidence="2 3" key="1">
    <citation type="submission" date="2024-10" db="EMBL/GenBank/DDBJ databases">
        <title>Updated reference genomes for cyclostephanoid diatoms.</title>
        <authorList>
            <person name="Roberts W.R."/>
            <person name="Alverson A.J."/>
        </authorList>
    </citation>
    <scope>NUCLEOTIDE SEQUENCE [LARGE SCALE GENOMIC DNA]</scope>
    <source>
        <strain evidence="2 3">AJA010-31</strain>
    </source>
</reference>
<feature type="compositionally biased region" description="Basic and acidic residues" evidence="1">
    <location>
        <begin position="189"/>
        <end position="208"/>
    </location>
</feature>
<feature type="region of interest" description="Disordered" evidence="1">
    <location>
        <begin position="189"/>
        <end position="223"/>
    </location>
</feature>
<proteinExistence type="predicted"/>
<name>A0ABD3MX69_9STRA</name>
<dbReference type="EMBL" id="JALLPJ020001356">
    <property type="protein sequence ID" value="KAL3767909.1"/>
    <property type="molecule type" value="Genomic_DNA"/>
</dbReference>
<evidence type="ECO:0000313" key="2">
    <source>
        <dbReference type="EMBL" id="KAL3767909.1"/>
    </source>
</evidence>
<evidence type="ECO:0000256" key="1">
    <source>
        <dbReference type="SAM" id="MobiDB-lite"/>
    </source>
</evidence>